<name>A0ABR6XQE1_9BURK</name>
<proteinExistence type="predicted"/>
<keyword evidence="11 14" id="KW-1133">Transmembrane helix</keyword>
<comment type="catalytic activity">
    <reaction evidence="1">
        <text>ATP + protein L-histidine = ADP + protein N-phospho-L-histidine.</text>
        <dbReference type="EC" id="2.7.13.3"/>
    </reaction>
</comment>
<evidence type="ECO:0000256" key="13">
    <source>
        <dbReference type="ARBA" id="ARBA00023136"/>
    </source>
</evidence>
<evidence type="ECO:0000256" key="4">
    <source>
        <dbReference type="ARBA" id="ARBA00022475"/>
    </source>
</evidence>
<feature type="domain" description="Signal transduction histidine kinase dimerisation/phosphoacceptor" evidence="15">
    <location>
        <begin position="221"/>
        <end position="283"/>
    </location>
</feature>
<organism evidence="16 17">
    <name type="scientific">Undibacterium amnicola</name>
    <dbReference type="NCBI Taxonomy" id="1834038"/>
    <lineage>
        <taxon>Bacteria</taxon>
        <taxon>Pseudomonadati</taxon>
        <taxon>Pseudomonadota</taxon>
        <taxon>Betaproteobacteria</taxon>
        <taxon>Burkholderiales</taxon>
        <taxon>Oxalobacteraceae</taxon>
        <taxon>Undibacterium</taxon>
    </lineage>
</organism>
<keyword evidence="12" id="KW-0902">Two-component regulatory system</keyword>
<dbReference type="EC" id="2.7.13.3" evidence="3"/>
<evidence type="ECO:0000256" key="10">
    <source>
        <dbReference type="ARBA" id="ARBA00022840"/>
    </source>
</evidence>
<keyword evidence="8" id="KW-0547">Nucleotide-binding</keyword>
<accession>A0ABR6XQE1</accession>
<evidence type="ECO:0000256" key="6">
    <source>
        <dbReference type="ARBA" id="ARBA00022679"/>
    </source>
</evidence>
<evidence type="ECO:0000256" key="8">
    <source>
        <dbReference type="ARBA" id="ARBA00022741"/>
    </source>
</evidence>
<gene>
    <name evidence="16" type="ORF">H8K33_09230</name>
</gene>
<dbReference type="SMART" id="SM00388">
    <property type="entry name" value="HisKA"/>
    <property type="match status" value="1"/>
</dbReference>
<sequence>MMFARFKTSIKRQLFVTLASFTLFLCVSYTGVAVLVAYVTEDAVLESILSYEAKTLRDQYAKTSLWQPPRSNYLQLIPNFAQLPEAVRADVQAANLEGRSKAEVFTKLRLHYHVLRLTDDQQGAYLVAEVSPFLVVNNLSKNLADFMLVIALLMTGSALLLAYRLARHIAAPLLQLNDELRLSVKDQQAPTFSASDRADEIGFLAKTLAHNLQSLQEALKRESLFTRDVSHELRTPVTIIKNLLHRDANAALTQEDRQLLTSSMTEIDQTLEILLALARAENLALQETDLLAHLEHAILNLEKTAQAHQHHFTLDLDEAVFDKKTTAMANPHLLTLLFNNLLNNALFHGGDQVIIKINIDTDHIVIGNAIAPPMPSHTSGFTHGKNLLTRIVHALDWQIDFQHRNNYFEVSIKLSPREK</sequence>
<dbReference type="PANTHER" id="PTHR45528:SF1">
    <property type="entry name" value="SENSOR HISTIDINE KINASE CPXA"/>
    <property type="match status" value="1"/>
</dbReference>
<dbReference type="InterPro" id="IPR036890">
    <property type="entry name" value="HATPase_C_sf"/>
</dbReference>
<evidence type="ECO:0000256" key="9">
    <source>
        <dbReference type="ARBA" id="ARBA00022777"/>
    </source>
</evidence>
<dbReference type="Gene3D" id="3.30.565.10">
    <property type="entry name" value="Histidine kinase-like ATPase, C-terminal domain"/>
    <property type="match status" value="1"/>
</dbReference>
<keyword evidence="7 14" id="KW-0812">Transmembrane</keyword>
<comment type="subcellular location">
    <subcellularLocation>
        <location evidence="2">Cell membrane</location>
        <topology evidence="2">Multi-pass membrane protein</topology>
    </subcellularLocation>
</comment>
<reference evidence="16 17" key="1">
    <citation type="submission" date="2020-08" db="EMBL/GenBank/DDBJ databases">
        <title>Novel species isolated from subtropical streams in China.</title>
        <authorList>
            <person name="Lu H."/>
        </authorList>
    </citation>
    <scope>NUCLEOTIDE SEQUENCE [LARGE SCALE GENOMIC DNA]</scope>
    <source>
        <strain evidence="16 17">KCTC 52442</strain>
    </source>
</reference>
<evidence type="ECO:0000256" key="1">
    <source>
        <dbReference type="ARBA" id="ARBA00000085"/>
    </source>
</evidence>
<dbReference type="InterPro" id="IPR003661">
    <property type="entry name" value="HisK_dim/P_dom"/>
</dbReference>
<keyword evidence="13 14" id="KW-0472">Membrane</keyword>
<evidence type="ECO:0000313" key="16">
    <source>
        <dbReference type="EMBL" id="MBC3831689.1"/>
    </source>
</evidence>
<evidence type="ECO:0000256" key="2">
    <source>
        <dbReference type="ARBA" id="ARBA00004651"/>
    </source>
</evidence>
<dbReference type="PANTHER" id="PTHR45528">
    <property type="entry name" value="SENSOR HISTIDINE KINASE CPXA"/>
    <property type="match status" value="1"/>
</dbReference>
<evidence type="ECO:0000313" key="17">
    <source>
        <dbReference type="Proteomes" id="UP000643610"/>
    </source>
</evidence>
<dbReference type="EMBL" id="JACOFU010000003">
    <property type="protein sequence ID" value="MBC3831689.1"/>
    <property type="molecule type" value="Genomic_DNA"/>
</dbReference>
<dbReference type="SUPFAM" id="SSF55874">
    <property type="entry name" value="ATPase domain of HSP90 chaperone/DNA topoisomerase II/histidine kinase"/>
    <property type="match status" value="1"/>
</dbReference>
<feature type="transmembrane region" description="Helical" evidence="14">
    <location>
        <begin position="146"/>
        <end position="166"/>
    </location>
</feature>
<dbReference type="Proteomes" id="UP000643610">
    <property type="component" value="Unassembled WGS sequence"/>
</dbReference>
<dbReference type="RefSeq" id="WP_186890729.1">
    <property type="nucleotide sequence ID" value="NZ_JACOFU010000003.1"/>
</dbReference>
<dbReference type="InterPro" id="IPR036097">
    <property type="entry name" value="HisK_dim/P_sf"/>
</dbReference>
<evidence type="ECO:0000256" key="14">
    <source>
        <dbReference type="SAM" id="Phobius"/>
    </source>
</evidence>
<keyword evidence="4" id="KW-1003">Cell membrane</keyword>
<keyword evidence="6" id="KW-0808">Transferase</keyword>
<protein>
    <recommendedName>
        <fullName evidence="3">histidine kinase</fullName>
        <ecNumber evidence="3">2.7.13.3</ecNumber>
    </recommendedName>
</protein>
<evidence type="ECO:0000256" key="3">
    <source>
        <dbReference type="ARBA" id="ARBA00012438"/>
    </source>
</evidence>
<dbReference type="Gene3D" id="1.10.287.130">
    <property type="match status" value="1"/>
</dbReference>
<dbReference type="CDD" id="cd00082">
    <property type="entry name" value="HisKA"/>
    <property type="match status" value="1"/>
</dbReference>
<dbReference type="Pfam" id="PF00512">
    <property type="entry name" value="HisKA"/>
    <property type="match status" value="1"/>
</dbReference>
<dbReference type="InterPro" id="IPR050398">
    <property type="entry name" value="HssS/ArlS-like"/>
</dbReference>
<keyword evidence="5" id="KW-0597">Phosphoprotein</keyword>
<dbReference type="SUPFAM" id="SSF47384">
    <property type="entry name" value="Homodimeric domain of signal transducing histidine kinase"/>
    <property type="match status" value="1"/>
</dbReference>
<evidence type="ECO:0000259" key="15">
    <source>
        <dbReference type="SMART" id="SM00388"/>
    </source>
</evidence>
<keyword evidence="10" id="KW-0067">ATP-binding</keyword>
<evidence type="ECO:0000256" key="5">
    <source>
        <dbReference type="ARBA" id="ARBA00022553"/>
    </source>
</evidence>
<evidence type="ECO:0000256" key="7">
    <source>
        <dbReference type="ARBA" id="ARBA00022692"/>
    </source>
</evidence>
<evidence type="ECO:0000256" key="12">
    <source>
        <dbReference type="ARBA" id="ARBA00023012"/>
    </source>
</evidence>
<keyword evidence="9" id="KW-0418">Kinase</keyword>
<evidence type="ECO:0000256" key="11">
    <source>
        <dbReference type="ARBA" id="ARBA00022989"/>
    </source>
</evidence>
<keyword evidence="17" id="KW-1185">Reference proteome</keyword>
<comment type="caution">
    <text evidence="16">The sequence shown here is derived from an EMBL/GenBank/DDBJ whole genome shotgun (WGS) entry which is preliminary data.</text>
</comment>